<sequence length="75" mass="8059">MPRSGEASWHRSTLNLDMRGVAHVTVAGVACCRRRGSGGIPMLLGAMLGRGGKRCDVGVQHDEKSPPRWEMGEGE</sequence>
<evidence type="ECO:0000313" key="3">
    <source>
        <dbReference type="Proteomes" id="UP000800096"/>
    </source>
</evidence>
<evidence type="ECO:0000256" key="1">
    <source>
        <dbReference type="SAM" id="MobiDB-lite"/>
    </source>
</evidence>
<dbReference type="PROSITE" id="PS51257">
    <property type="entry name" value="PROKAR_LIPOPROTEIN"/>
    <property type="match status" value="1"/>
</dbReference>
<feature type="region of interest" description="Disordered" evidence="1">
    <location>
        <begin position="55"/>
        <end position="75"/>
    </location>
</feature>
<dbReference type="Proteomes" id="UP000800096">
    <property type="component" value="Unassembled WGS sequence"/>
</dbReference>
<organism evidence="2 3">
    <name type="scientific">Ampelomyces quisqualis</name>
    <name type="common">Powdery mildew agent</name>
    <dbReference type="NCBI Taxonomy" id="50730"/>
    <lineage>
        <taxon>Eukaryota</taxon>
        <taxon>Fungi</taxon>
        <taxon>Dikarya</taxon>
        <taxon>Ascomycota</taxon>
        <taxon>Pezizomycotina</taxon>
        <taxon>Dothideomycetes</taxon>
        <taxon>Pleosporomycetidae</taxon>
        <taxon>Pleosporales</taxon>
        <taxon>Pleosporineae</taxon>
        <taxon>Phaeosphaeriaceae</taxon>
        <taxon>Ampelomyces</taxon>
    </lineage>
</organism>
<gene>
    <name evidence="2" type="ORF">BDU57DRAFT_332846</name>
</gene>
<accession>A0A6A5QEV4</accession>
<dbReference type="EMBL" id="ML979138">
    <property type="protein sequence ID" value="KAF1914075.1"/>
    <property type="molecule type" value="Genomic_DNA"/>
</dbReference>
<proteinExistence type="predicted"/>
<name>A0A6A5QEV4_AMPQU</name>
<dbReference type="AlphaFoldDB" id="A0A6A5QEV4"/>
<reference evidence="2" key="1">
    <citation type="journal article" date="2020" name="Stud. Mycol.">
        <title>101 Dothideomycetes genomes: a test case for predicting lifestyles and emergence of pathogens.</title>
        <authorList>
            <person name="Haridas S."/>
            <person name="Albert R."/>
            <person name="Binder M."/>
            <person name="Bloem J."/>
            <person name="Labutti K."/>
            <person name="Salamov A."/>
            <person name="Andreopoulos B."/>
            <person name="Baker S."/>
            <person name="Barry K."/>
            <person name="Bills G."/>
            <person name="Bluhm B."/>
            <person name="Cannon C."/>
            <person name="Castanera R."/>
            <person name="Culley D."/>
            <person name="Daum C."/>
            <person name="Ezra D."/>
            <person name="Gonzalez J."/>
            <person name="Henrissat B."/>
            <person name="Kuo A."/>
            <person name="Liang C."/>
            <person name="Lipzen A."/>
            <person name="Lutzoni F."/>
            <person name="Magnuson J."/>
            <person name="Mondo S."/>
            <person name="Nolan M."/>
            <person name="Ohm R."/>
            <person name="Pangilinan J."/>
            <person name="Park H.-J."/>
            <person name="Ramirez L."/>
            <person name="Alfaro M."/>
            <person name="Sun H."/>
            <person name="Tritt A."/>
            <person name="Yoshinaga Y."/>
            <person name="Zwiers L.-H."/>
            <person name="Turgeon B."/>
            <person name="Goodwin S."/>
            <person name="Spatafora J."/>
            <person name="Crous P."/>
            <person name="Grigoriev I."/>
        </authorList>
    </citation>
    <scope>NUCLEOTIDE SEQUENCE</scope>
    <source>
        <strain evidence="2">HMLAC05119</strain>
    </source>
</reference>
<keyword evidence="3" id="KW-1185">Reference proteome</keyword>
<protein>
    <submittedName>
        <fullName evidence="2">Uncharacterized protein</fullName>
    </submittedName>
</protein>
<evidence type="ECO:0000313" key="2">
    <source>
        <dbReference type="EMBL" id="KAF1914075.1"/>
    </source>
</evidence>